<evidence type="ECO:0000259" key="2">
    <source>
        <dbReference type="Pfam" id="PF08718"/>
    </source>
</evidence>
<sequence>MFLQGALCVLLDFNRCGTDNISIFISAYLSFLSQVYRGISLPRVPSNNSDDNKNDRVNKKAGVIGECPGQKFQVSRLLFHLNSALGPASDVLLEPYLLCWEELIRFMDALGPLVGFFTSKVQEKITLIRQLSEDAEKICTNTLCNVSENPLQATQNPQHDAYFSVRSMLEAELQRGLVNFNRQTASGSRTLLRLHRSLLWLQLLLEKLGAGQDGRSLGELCGEAYSESLAPYHPWLLQQAAQLVFQAMPEHDALLQMVCVRMHEEAQPIMHTIVAAIREVRLRTHTELEQRNMLDLP</sequence>
<dbReference type="SUPFAM" id="SSF110004">
    <property type="entry name" value="Glycolipid transfer protein, GLTP"/>
    <property type="match status" value="1"/>
</dbReference>
<dbReference type="AlphaFoldDB" id="A0A4W4FF78"/>
<reference evidence="3" key="3">
    <citation type="submission" date="2020-05" db="EMBL/GenBank/DDBJ databases">
        <title>Electrophorus electricus (electric eel) genome, fEleEle1, primary haplotype.</title>
        <authorList>
            <person name="Myers G."/>
            <person name="Meyer A."/>
            <person name="Fedrigo O."/>
            <person name="Formenti G."/>
            <person name="Rhie A."/>
            <person name="Tracey A."/>
            <person name="Sims Y."/>
            <person name="Jarvis E.D."/>
        </authorList>
    </citation>
    <scope>NUCLEOTIDE SEQUENCE [LARGE SCALE GENOMIC DNA]</scope>
</reference>
<dbReference type="GO" id="GO:0005829">
    <property type="term" value="C:cytosol"/>
    <property type="evidence" value="ECO:0007669"/>
    <property type="project" value="TreeGrafter"/>
</dbReference>
<dbReference type="GO" id="GO:1902387">
    <property type="term" value="F:ceramide 1-phosphate binding"/>
    <property type="evidence" value="ECO:0007669"/>
    <property type="project" value="TreeGrafter"/>
</dbReference>
<reference evidence="3" key="4">
    <citation type="submission" date="2025-08" db="UniProtKB">
        <authorList>
            <consortium name="Ensembl"/>
        </authorList>
    </citation>
    <scope>IDENTIFICATION</scope>
</reference>
<reference evidence="4" key="1">
    <citation type="journal article" date="2014" name="Science">
        <title>Nonhuman genetics. Genomic basis for the convergent evolution of electric organs.</title>
        <authorList>
            <person name="Gallant J.R."/>
            <person name="Traeger L.L."/>
            <person name="Volkening J.D."/>
            <person name="Moffett H."/>
            <person name="Chen P.H."/>
            <person name="Novina C.D."/>
            <person name="Phillips G.N.Jr."/>
            <person name="Anand R."/>
            <person name="Wells G.B."/>
            <person name="Pinch M."/>
            <person name="Guth R."/>
            <person name="Unguez G.A."/>
            <person name="Albert J.S."/>
            <person name="Zakon H.H."/>
            <person name="Samanta M.P."/>
            <person name="Sussman M.R."/>
        </authorList>
    </citation>
    <scope>NUCLEOTIDE SEQUENCE [LARGE SCALE GENOMIC DNA]</scope>
</reference>
<gene>
    <name evidence="3" type="primary">gltpd2a</name>
</gene>
<dbReference type="GO" id="GO:0016020">
    <property type="term" value="C:membrane"/>
    <property type="evidence" value="ECO:0007669"/>
    <property type="project" value="TreeGrafter"/>
</dbReference>
<accession>A0A4W4FF78</accession>
<dbReference type="InterPro" id="IPR036497">
    <property type="entry name" value="GLTP_sf"/>
</dbReference>
<dbReference type="Gene3D" id="1.10.3520.10">
    <property type="entry name" value="Glycolipid transfer protein"/>
    <property type="match status" value="1"/>
</dbReference>
<protein>
    <recommendedName>
        <fullName evidence="2">Glycolipid transfer protein domain-containing protein</fullName>
    </recommendedName>
</protein>
<organism evidence="3 4">
    <name type="scientific">Electrophorus electricus</name>
    <name type="common">Electric eel</name>
    <name type="synonym">Gymnotus electricus</name>
    <dbReference type="NCBI Taxonomy" id="8005"/>
    <lineage>
        <taxon>Eukaryota</taxon>
        <taxon>Metazoa</taxon>
        <taxon>Chordata</taxon>
        <taxon>Craniata</taxon>
        <taxon>Vertebrata</taxon>
        <taxon>Euteleostomi</taxon>
        <taxon>Actinopterygii</taxon>
        <taxon>Neopterygii</taxon>
        <taxon>Teleostei</taxon>
        <taxon>Ostariophysi</taxon>
        <taxon>Gymnotiformes</taxon>
        <taxon>Gymnotoidei</taxon>
        <taxon>Gymnotidae</taxon>
        <taxon>Electrophorus</taxon>
    </lineage>
</organism>
<proteinExistence type="inferred from homology"/>
<evidence type="ECO:0000313" key="4">
    <source>
        <dbReference type="Proteomes" id="UP000314983"/>
    </source>
</evidence>
<dbReference type="Ensembl" id="ENSEEET00000023802.2">
    <property type="protein sequence ID" value="ENSEEEP00000023536.2"/>
    <property type="gene ID" value="ENSEEEG00000011416.2"/>
</dbReference>
<dbReference type="PANTHER" id="PTHR10219">
    <property type="entry name" value="GLYCOLIPID TRANSFER PROTEIN-RELATED"/>
    <property type="match status" value="1"/>
</dbReference>
<name>A0A4W4FF78_ELEEL</name>
<feature type="domain" description="Glycolipid transfer protein" evidence="2">
    <location>
        <begin position="92"/>
        <end position="259"/>
    </location>
</feature>
<dbReference type="OMA" id="KECPGQS"/>
<keyword evidence="4" id="KW-1185">Reference proteome</keyword>
<evidence type="ECO:0000313" key="3">
    <source>
        <dbReference type="Ensembl" id="ENSEEEP00000023536.2"/>
    </source>
</evidence>
<dbReference type="GO" id="GO:0032691">
    <property type="term" value="P:negative regulation of interleukin-1 beta production"/>
    <property type="evidence" value="ECO:0007669"/>
    <property type="project" value="UniProtKB-ARBA"/>
</dbReference>
<dbReference type="FunFam" id="1.10.3520.10:FF:000002">
    <property type="entry name" value="Ceramide-1-phosphate transfer protein"/>
    <property type="match status" value="1"/>
</dbReference>
<dbReference type="Proteomes" id="UP000314983">
    <property type="component" value="Chromosome 22"/>
</dbReference>
<dbReference type="PANTHER" id="PTHR10219:SF19">
    <property type="entry name" value="GLYCOLIPID TRANSFER PROTEIN DOMAIN-CONTAINING PROTEIN 2"/>
    <property type="match status" value="1"/>
</dbReference>
<dbReference type="InterPro" id="IPR014830">
    <property type="entry name" value="Glycolipid_transfer_prot_dom"/>
</dbReference>
<comment type="similarity">
    <text evidence="1">Belongs to the GLTP family.</text>
</comment>
<reference evidence="3" key="5">
    <citation type="submission" date="2025-09" db="UniProtKB">
        <authorList>
            <consortium name="Ensembl"/>
        </authorList>
    </citation>
    <scope>IDENTIFICATION</scope>
</reference>
<dbReference type="GO" id="GO:1902388">
    <property type="term" value="F:ceramide 1-phosphate transfer activity"/>
    <property type="evidence" value="ECO:0007669"/>
    <property type="project" value="TreeGrafter"/>
</dbReference>
<reference evidence="4" key="2">
    <citation type="journal article" date="2017" name="Sci. Adv.">
        <title>A tail of two voltages: Proteomic comparison of the three electric organs of the electric eel.</title>
        <authorList>
            <person name="Traeger L.L."/>
            <person name="Sabat G."/>
            <person name="Barrett-Wilt G.A."/>
            <person name="Wells G.B."/>
            <person name="Sussman M.R."/>
        </authorList>
    </citation>
    <scope>NUCLEOTIDE SEQUENCE [LARGE SCALE GENOMIC DNA]</scope>
</reference>
<dbReference type="GeneTree" id="ENSGT00940000165048"/>
<evidence type="ECO:0000256" key="1">
    <source>
        <dbReference type="ARBA" id="ARBA00007148"/>
    </source>
</evidence>
<dbReference type="Pfam" id="PF08718">
    <property type="entry name" value="GLTP"/>
    <property type="match status" value="1"/>
</dbReference>